<dbReference type="InterPro" id="IPR035994">
    <property type="entry name" value="Nucleoside_phosphorylase_sf"/>
</dbReference>
<evidence type="ECO:0000259" key="1">
    <source>
        <dbReference type="Pfam" id="PF01048"/>
    </source>
</evidence>
<proteinExistence type="predicted"/>
<organism evidence="2 3">
    <name type="scientific">Ktedonospora formicarum</name>
    <dbReference type="NCBI Taxonomy" id="2778364"/>
    <lineage>
        <taxon>Bacteria</taxon>
        <taxon>Bacillati</taxon>
        <taxon>Chloroflexota</taxon>
        <taxon>Ktedonobacteria</taxon>
        <taxon>Ktedonobacterales</taxon>
        <taxon>Ktedonobacteraceae</taxon>
        <taxon>Ktedonospora</taxon>
    </lineage>
</organism>
<dbReference type="SUPFAM" id="SSF53167">
    <property type="entry name" value="Purine and uridine phosphorylases"/>
    <property type="match status" value="1"/>
</dbReference>
<feature type="domain" description="Nucleoside phosphorylase" evidence="1">
    <location>
        <begin position="8"/>
        <end position="63"/>
    </location>
</feature>
<keyword evidence="3" id="KW-1185">Reference proteome</keyword>
<dbReference type="Pfam" id="PF01048">
    <property type="entry name" value="PNP_UDP_1"/>
    <property type="match status" value="1"/>
</dbReference>
<sequence length="97" mass="11308">MPYLLTKTWTTDAFYRETVEKVRLRKEEGCKAVEMETASFLAVARFRNVTFGQLLYGGDDVGSDVWSDREWRKHAIRERLFWLAAETCLALDAPNRC</sequence>
<dbReference type="GO" id="GO:0003824">
    <property type="term" value="F:catalytic activity"/>
    <property type="evidence" value="ECO:0007669"/>
    <property type="project" value="InterPro"/>
</dbReference>
<dbReference type="EMBL" id="BNJF01000003">
    <property type="protein sequence ID" value="GHO47884.1"/>
    <property type="molecule type" value="Genomic_DNA"/>
</dbReference>
<dbReference type="GO" id="GO:0009116">
    <property type="term" value="P:nucleoside metabolic process"/>
    <property type="evidence" value="ECO:0007669"/>
    <property type="project" value="InterPro"/>
</dbReference>
<protein>
    <recommendedName>
        <fullName evidence="1">Nucleoside phosphorylase domain-containing protein</fullName>
    </recommendedName>
</protein>
<accession>A0A8J3I9E1</accession>
<name>A0A8J3I9E1_9CHLR</name>
<reference evidence="2" key="1">
    <citation type="submission" date="2020-10" db="EMBL/GenBank/DDBJ databases">
        <title>Taxonomic study of unclassified bacteria belonging to the class Ktedonobacteria.</title>
        <authorList>
            <person name="Yabe S."/>
            <person name="Wang C.M."/>
            <person name="Zheng Y."/>
            <person name="Sakai Y."/>
            <person name="Cavaletti L."/>
            <person name="Monciardini P."/>
            <person name="Donadio S."/>
        </authorList>
    </citation>
    <scope>NUCLEOTIDE SEQUENCE</scope>
    <source>
        <strain evidence="2">SOSP1-1</strain>
    </source>
</reference>
<dbReference type="Proteomes" id="UP000612362">
    <property type="component" value="Unassembled WGS sequence"/>
</dbReference>
<dbReference type="InterPro" id="IPR000845">
    <property type="entry name" value="Nucleoside_phosphorylase_d"/>
</dbReference>
<comment type="caution">
    <text evidence="2">The sequence shown here is derived from an EMBL/GenBank/DDBJ whole genome shotgun (WGS) entry which is preliminary data.</text>
</comment>
<evidence type="ECO:0000313" key="2">
    <source>
        <dbReference type="EMBL" id="GHO47884.1"/>
    </source>
</evidence>
<gene>
    <name evidence="2" type="ORF">KSX_60470</name>
</gene>
<dbReference type="AlphaFoldDB" id="A0A8J3I9E1"/>
<dbReference type="Gene3D" id="3.40.50.1580">
    <property type="entry name" value="Nucleoside phosphorylase domain"/>
    <property type="match status" value="1"/>
</dbReference>
<evidence type="ECO:0000313" key="3">
    <source>
        <dbReference type="Proteomes" id="UP000612362"/>
    </source>
</evidence>